<dbReference type="Gene3D" id="3.40.630.30">
    <property type="match status" value="1"/>
</dbReference>
<accession>A0ABQ3VS21</accession>
<dbReference type="SUPFAM" id="SSF55729">
    <property type="entry name" value="Acyl-CoA N-acyltransferases (Nat)"/>
    <property type="match status" value="1"/>
</dbReference>
<keyword evidence="2" id="KW-1185">Reference proteome</keyword>
<evidence type="ECO:0000313" key="1">
    <source>
        <dbReference type="EMBL" id="GHO88700.1"/>
    </source>
</evidence>
<dbReference type="Proteomes" id="UP000635565">
    <property type="component" value="Unassembled WGS sequence"/>
</dbReference>
<evidence type="ECO:0008006" key="3">
    <source>
        <dbReference type="Google" id="ProtNLM"/>
    </source>
</evidence>
<dbReference type="CDD" id="cd04301">
    <property type="entry name" value="NAT_SF"/>
    <property type="match status" value="1"/>
</dbReference>
<comment type="caution">
    <text evidence="1">The sequence shown here is derived from an EMBL/GenBank/DDBJ whole genome shotgun (WGS) entry which is preliminary data.</text>
</comment>
<sequence>MTFTTWWRGDRLPELAPLPAFSAGLSTDTQLIARITCQSTQMVARRCEAGDRPYLAFIGDTPVAYGWVATRAGGIAELQFKFELPARNGYLYDFLTLPEWRGRGIYPHFLQAIIHQEQDIDRFWIGYVPGNDASGRGISKAGFHEVSDFVIRQGRIAGLTLFETSERASANADLFQLPIIAST</sequence>
<evidence type="ECO:0000313" key="2">
    <source>
        <dbReference type="Proteomes" id="UP000635565"/>
    </source>
</evidence>
<name>A0ABQ3VS21_9CHLR</name>
<reference evidence="1 2" key="1">
    <citation type="journal article" date="2021" name="Int. J. Syst. Evol. Microbiol.">
        <title>Reticulibacter mediterranei gen. nov., sp. nov., within the new family Reticulibacteraceae fam. nov., and Ktedonospora formicarum gen. nov., sp. nov., Ktedonobacter robiniae sp. nov., Dictyobacter formicarum sp. nov. and Dictyobacter arantiisoli sp. nov., belonging to the class Ktedonobacteria.</title>
        <authorList>
            <person name="Yabe S."/>
            <person name="Zheng Y."/>
            <person name="Wang C.M."/>
            <person name="Sakai Y."/>
            <person name="Abe K."/>
            <person name="Yokota A."/>
            <person name="Donadio S."/>
            <person name="Cavaletti L."/>
            <person name="Monciardini P."/>
        </authorList>
    </citation>
    <scope>NUCLEOTIDE SEQUENCE [LARGE SCALE GENOMIC DNA]</scope>
    <source>
        <strain evidence="1 2">SOSP1-9</strain>
    </source>
</reference>
<organism evidence="1 2">
    <name type="scientific">Dictyobacter formicarum</name>
    <dbReference type="NCBI Taxonomy" id="2778368"/>
    <lineage>
        <taxon>Bacteria</taxon>
        <taxon>Bacillati</taxon>
        <taxon>Chloroflexota</taxon>
        <taxon>Ktedonobacteria</taxon>
        <taxon>Ktedonobacterales</taxon>
        <taxon>Dictyobacteraceae</taxon>
        <taxon>Dictyobacter</taxon>
    </lineage>
</organism>
<proteinExistence type="predicted"/>
<dbReference type="RefSeq" id="WP_201366252.1">
    <property type="nucleotide sequence ID" value="NZ_BNJJ01000026.1"/>
</dbReference>
<gene>
    <name evidence="1" type="ORF">KSZ_67060</name>
</gene>
<dbReference type="EMBL" id="BNJJ01000026">
    <property type="protein sequence ID" value="GHO88700.1"/>
    <property type="molecule type" value="Genomic_DNA"/>
</dbReference>
<protein>
    <recommendedName>
        <fullName evidence="3">N-acetyltransferase domain-containing protein</fullName>
    </recommendedName>
</protein>
<dbReference type="InterPro" id="IPR016181">
    <property type="entry name" value="Acyl_CoA_acyltransferase"/>
</dbReference>